<dbReference type="RefSeq" id="WP_132348385.1">
    <property type="nucleotide sequence ID" value="NZ_CAWOLF010000041.1"/>
</dbReference>
<dbReference type="Proteomes" id="UP000295550">
    <property type="component" value="Unassembled WGS sequence"/>
</dbReference>
<reference evidence="1 2" key="1">
    <citation type="journal article" date="2019" name="Int. J. Syst. Evol. Microbiol.">
        <title>Photorhabdus khanii subsp. guanajuatensis subsp. nov., isolated from Heterorhabditis atacamensis, and Photorhabdus luminescens subsp. mexicana subsp. nov., isolated from Heterorhabditis mexicana entomopathogenic nematodes.</title>
        <authorList>
            <person name="Machado R.A.R."/>
            <person name="Bruno P."/>
            <person name="Arce C.C.M."/>
            <person name="Liechti N."/>
            <person name="Kohler A."/>
            <person name="Bernal J."/>
            <person name="Bruggmann R."/>
            <person name="Turlings T.C.J."/>
        </authorList>
    </citation>
    <scope>NUCLEOTIDE SEQUENCE [LARGE SCALE GENOMIC DNA]</scope>
    <source>
        <strain evidence="1 2">MEX47-22</strain>
    </source>
</reference>
<protein>
    <submittedName>
        <fullName evidence="1">Uncharacterized protein</fullName>
    </submittedName>
</protein>
<sequence>MGTTITNAIVKTVTVQKGPSGLGRKVTIDKLPGVDLYFSAPVQMASDLLNVLCLDKPVDLTFDVINEGQKNERKEITSATVIIST</sequence>
<comment type="caution">
    <text evidence="1">The sequence shown here is derived from an EMBL/GenBank/DDBJ whole genome shotgun (WGS) entry which is preliminary data.</text>
</comment>
<gene>
    <name evidence="1" type="ORF">C5468_22935</name>
</gene>
<dbReference type="AlphaFoldDB" id="A0A4R4ITX5"/>
<name>A0A4R4ITX5_PHOLU</name>
<organism evidence="1 2">
    <name type="scientific">Photorhabdus luminescens subsp. mexicana</name>
    <dbReference type="NCBI Taxonomy" id="2100167"/>
    <lineage>
        <taxon>Bacteria</taxon>
        <taxon>Pseudomonadati</taxon>
        <taxon>Pseudomonadota</taxon>
        <taxon>Gammaproteobacteria</taxon>
        <taxon>Enterobacterales</taxon>
        <taxon>Morganellaceae</taxon>
        <taxon>Photorhabdus</taxon>
    </lineage>
</organism>
<accession>A0A4R4ITX5</accession>
<evidence type="ECO:0000313" key="2">
    <source>
        <dbReference type="Proteomes" id="UP000295550"/>
    </source>
</evidence>
<proteinExistence type="predicted"/>
<evidence type="ECO:0000313" key="1">
    <source>
        <dbReference type="EMBL" id="TDB44156.1"/>
    </source>
</evidence>
<dbReference type="EMBL" id="PUJX01000041">
    <property type="protein sequence ID" value="TDB44156.1"/>
    <property type="molecule type" value="Genomic_DNA"/>
</dbReference>